<dbReference type="RefSeq" id="WP_176929617.1">
    <property type="nucleotide sequence ID" value="NZ_FNET01000005.1"/>
</dbReference>
<protein>
    <submittedName>
        <fullName evidence="2">Uncharacterized protein</fullName>
    </submittedName>
</protein>
<gene>
    <name evidence="2" type="ORF">SAMN04488074_10594</name>
</gene>
<evidence type="ECO:0000313" key="2">
    <source>
        <dbReference type="EMBL" id="SDK29733.1"/>
    </source>
</evidence>
<name>A0A1G9AR40_9PSEU</name>
<evidence type="ECO:0000256" key="1">
    <source>
        <dbReference type="SAM" id="MobiDB-lite"/>
    </source>
</evidence>
<reference evidence="3" key="1">
    <citation type="submission" date="2016-10" db="EMBL/GenBank/DDBJ databases">
        <authorList>
            <person name="Varghese N."/>
            <person name="Submissions S."/>
        </authorList>
    </citation>
    <scope>NUCLEOTIDE SEQUENCE [LARGE SCALE GENOMIC DNA]</scope>
    <source>
        <strain evidence="3">DSM 44796</strain>
    </source>
</reference>
<accession>A0A1G9AR40</accession>
<dbReference type="AlphaFoldDB" id="A0A1G9AR40"/>
<organism evidence="2 3">
    <name type="scientific">Lentzea albidocapillata subsp. violacea</name>
    <dbReference type="NCBI Taxonomy" id="128104"/>
    <lineage>
        <taxon>Bacteria</taxon>
        <taxon>Bacillati</taxon>
        <taxon>Actinomycetota</taxon>
        <taxon>Actinomycetes</taxon>
        <taxon>Pseudonocardiales</taxon>
        <taxon>Pseudonocardiaceae</taxon>
        <taxon>Lentzea</taxon>
    </lineage>
</organism>
<proteinExistence type="predicted"/>
<feature type="region of interest" description="Disordered" evidence="1">
    <location>
        <begin position="20"/>
        <end position="45"/>
    </location>
</feature>
<evidence type="ECO:0000313" key="3">
    <source>
        <dbReference type="Proteomes" id="UP000199682"/>
    </source>
</evidence>
<dbReference type="Proteomes" id="UP000199682">
    <property type="component" value="Unassembled WGS sequence"/>
</dbReference>
<sequence length="45" mass="4984">MSELPPGQGEEEVDVRLLVHSSTDDDGEPVLSPWLSLKNDNPPKR</sequence>
<dbReference type="EMBL" id="FNET01000005">
    <property type="protein sequence ID" value="SDK29733.1"/>
    <property type="molecule type" value="Genomic_DNA"/>
</dbReference>